<dbReference type="AlphaFoldDB" id="A0A7S3I751"/>
<evidence type="ECO:0000313" key="2">
    <source>
        <dbReference type="EMBL" id="CAE0314197.1"/>
    </source>
</evidence>
<accession>A0A7S3I751</accession>
<organism evidence="2">
    <name type="scientific">Favella ehrenbergii</name>
    <dbReference type="NCBI Taxonomy" id="182087"/>
    <lineage>
        <taxon>Eukaryota</taxon>
        <taxon>Sar</taxon>
        <taxon>Alveolata</taxon>
        <taxon>Ciliophora</taxon>
        <taxon>Intramacronucleata</taxon>
        <taxon>Spirotrichea</taxon>
        <taxon>Choreotrichia</taxon>
        <taxon>Tintinnida</taxon>
        <taxon>Xystonellidae</taxon>
        <taxon>Favella</taxon>
    </lineage>
</organism>
<keyword evidence="1" id="KW-1133">Transmembrane helix</keyword>
<name>A0A7S3I751_9SPIT</name>
<reference evidence="2" key="1">
    <citation type="submission" date="2021-01" db="EMBL/GenBank/DDBJ databases">
        <authorList>
            <person name="Corre E."/>
            <person name="Pelletier E."/>
            <person name="Niang G."/>
            <person name="Scheremetjew M."/>
            <person name="Finn R."/>
            <person name="Kale V."/>
            <person name="Holt S."/>
            <person name="Cochrane G."/>
            <person name="Meng A."/>
            <person name="Brown T."/>
            <person name="Cohen L."/>
        </authorList>
    </citation>
    <scope>NUCLEOTIDE SEQUENCE</scope>
    <source>
        <strain evidence="2">Fehren 1</strain>
    </source>
</reference>
<sequence length="175" mass="19504">MINFDVLEHHAVEVVIIITIIIIIIVIVIVVVVVIVVVTVVIIIIIDNIIALLRAFFFILHQLHFLIFSRCDLEANLCHSSASLLHDLLDLRLSLGDSVASSHWLLIFLLHRQWYFLLLMSGRLGIHVGDIFGAGVSDRLRLCLLLGLLARFFASALSRGSVLLHESAQLDQAAD</sequence>
<proteinExistence type="predicted"/>
<evidence type="ECO:0000256" key="1">
    <source>
        <dbReference type="SAM" id="Phobius"/>
    </source>
</evidence>
<keyword evidence="1" id="KW-0812">Transmembrane</keyword>
<keyword evidence="1" id="KW-0472">Membrane</keyword>
<gene>
    <name evidence="2" type="ORF">FEHR0123_LOCUS9121</name>
</gene>
<dbReference type="EMBL" id="HBIE01030467">
    <property type="protein sequence ID" value="CAE0314197.1"/>
    <property type="molecule type" value="Transcribed_RNA"/>
</dbReference>
<protein>
    <submittedName>
        <fullName evidence="2">Uncharacterized protein</fullName>
    </submittedName>
</protein>
<feature type="transmembrane region" description="Helical" evidence="1">
    <location>
        <begin position="14"/>
        <end position="44"/>
    </location>
</feature>